<feature type="region of interest" description="Disordered" evidence="5">
    <location>
        <begin position="599"/>
        <end position="630"/>
    </location>
</feature>
<dbReference type="SMART" id="SM00547">
    <property type="entry name" value="ZnF_RBZ"/>
    <property type="match status" value="2"/>
</dbReference>
<feature type="region of interest" description="Disordered" evidence="5">
    <location>
        <begin position="651"/>
        <end position="808"/>
    </location>
</feature>
<keyword evidence="1" id="KW-0479">Metal-binding</keyword>
<dbReference type="PANTHER" id="PTHR23111">
    <property type="entry name" value="ZINC FINGER PROTEIN"/>
    <property type="match status" value="1"/>
</dbReference>
<evidence type="ECO:0000256" key="2">
    <source>
        <dbReference type="ARBA" id="ARBA00022771"/>
    </source>
</evidence>
<dbReference type="GO" id="GO:0003729">
    <property type="term" value="F:mRNA binding"/>
    <property type="evidence" value="ECO:0007669"/>
    <property type="project" value="TreeGrafter"/>
</dbReference>
<feature type="compositionally biased region" description="Basic and acidic residues" evidence="5">
    <location>
        <begin position="605"/>
        <end position="626"/>
    </location>
</feature>
<evidence type="ECO:0000256" key="4">
    <source>
        <dbReference type="PROSITE-ProRule" id="PRU00322"/>
    </source>
</evidence>
<feature type="compositionally biased region" description="Polar residues" evidence="5">
    <location>
        <begin position="663"/>
        <end position="680"/>
    </location>
</feature>
<proteinExistence type="predicted"/>
<feature type="compositionally biased region" description="Basic and acidic residues" evidence="5">
    <location>
        <begin position="526"/>
        <end position="538"/>
    </location>
</feature>
<keyword evidence="3" id="KW-0862">Zinc</keyword>
<dbReference type="InParanoid" id="A0A7J7BVA0"/>
<dbReference type="GO" id="GO:0005737">
    <property type="term" value="C:cytoplasm"/>
    <property type="evidence" value="ECO:0007669"/>
    <property type="project" value="TreeGrafter"/>
</dbReference>
<accession>A0A7J7BVA0</accession>
<feature type="compositionally biased region" description="Low complexity" evidence="5">
    <location>
        <begin position="703"/>
        <end position="715"/>
    </location>
</feature>
<evidence type="ECO:0000256" key="5">
    <source>
        <dbReference type="SAM" id="MobiDB-lite"/>
    </source>
</evidence>
<dbReference type="EMBL" id="JAAARO010000023">
    <property type="protein sequence ID" value="KAF5725758.1"/>
    <property type="molecule type" value="Genomic_DNA"/>
</dbReference>
<dbReference type="SUPFAM" id="SSF90209">
    <property type="entry name" value="Ran binding protein zinc finger-like"/>
    <property type="match status" value="1"/>
</dbReference>
<feature type="compositionally biased region" description="Polar residues" evidence="5">
    <location>
        <begin position="446"/>
        <end position="455"/>
    </location>
</feature>
<evidence type="ECO:0000313" key="8">
    <source>
        <dbReference type="Proteomes" id="UP000593562"/>
    </source>
</evidence>
<evidence type="ECO:0000256" key="3">
    <source>
        <dbReference type="ARBA" id="ARBA00022833"/>
    </source>
</evidence>
<feature type="region of interest" description="Disordered" evidence="5">
    <location>
        <begin position="469"/>
        <end position="579"/>
    </location>
</feature>
<sequence>MGGATRILTLLSPSPLLLHRHRYHSLIRLRRLHNHQRLQSISSLSHLAPPPLSSSPDALVKTKSFKVRCSQQHQLHTQTVSSVHPASSAPSSTSPPWPEWSQFLDILSYNGYFTSPRDFDFTIDPNFPEEFSRVALACLAFARHRPSLLWMLSRKDIQVVVENVMPHLFKNGDESVRRMRLFLESNENDGLSADIAHTVDLMKFLLSYASNFLVSSEKNNLHDKQVESSVRNLLGEFAKLSYCAPQSNHSGLQNQFPERSEPTPRRFTQNIEMKRGDWICTRCSFLNFARNMKCLECEEARPKAKLTGGEWECPQCAFCNFGRNMVCLRCDCKRPGEVSFGSTNPRPTAGLGSESNNYNVDLDSRLAVNEEKAQRWFSKVSQVDSTSDMSSAVTDEDFPEIMPLRKGVNRFVVSTRKTPLERRLEDAQYRRNLGNEGIHEGDDLQTGGTNKNLDQTFGRRLDDILGRASSVSASDDKRFSSRQNTGPITSRNSDSSKYGQSTGSNSDYVPPAPSPVDRFVASPKNSKMEEGLEEETKPSKYVASQVDEQTGAVPWSTEYNESEKPINQTESNDQEAEKSDRWFKKLAELHNVKDIPSAVSDEDFPEKMPMRKGENRFVLSKNKDRSLTSPMIKRRMAMEQANNTNYVPFVPFPPGYFDKKDNQQTNGPSSGETTGASTISAAPEMPKERVDYSKPQVLDIDTSRQTASQQSSAESWISRPSGGKPNEVRTGDPYQRTSWNPTQNTVNPQNTASDSSSSGYPRNGDTSRTTLTGNSPQSSNTQNVRESWTGKSLEGSAVKEPDPLDMSEEAKAERWFRRVAQIKDISELSQIPDEDFPSIMPMRKGVNRFVVSKRKTPLERRLTSTQYRKNLPIISSDPLKKGSDDSS</sequence>
<dbReference type="Proteomes" id="UP000593562">
    <property type="component" value="Unassembled WGS sequence"/>
</dbReference>
<evidence type="ECO:0000256" key="1">
    <source>
        <dbReference type="ARBA" id="ARBA00022723"/>
    </source>
</evidence>
<feature type="compositionally biased region" description="Low complexity" evidence="5">
    <location>
        <begin position="740"/>
        <end position="751"/>
    </location>
</feature>
<feature type="compositionally biased region" description="Basic and acidic residues" evidence="5">
    <location>
        <begin position="797"/>
        <end position="808"/>
    </location>
</feature>
<feature type="compositionally biased region" description="Polar residues" evidence="5">
    <location>
        <begin position="481"/>
        <end position="507"/>
    </location>
</feature>
<keyword evidence="8" id="KW-1185">Reference proteome</keyword>
<protein>
    <submittedName>
        <fullName evidence="7">Zinc finger protein VAR3 chloroplastic</fullName>
    </submittedName>
</protein>
<dbReference type="Gene3D" id="4.10.1060.10">
    <property type="entry name" value="Zinc finger, RanBP2-type"/>
    <property type="match status" value="2"/>
</dbReference>
<gene>
    <name evidence="7" type="ORF">HS088_TW23G00486</name>
</gene>
<dbReference type="InterPro" id="IPR001876">
    <property type="entry name" value="Znf_RanBP2"/>
</dbReference>
<feature type="domain" description="RanBP2-type" evidence="6">
    <location>
        <begin position="274"/>
        <end position="303"/>
    </location>
</feature>
<feature type="compositionally biased region" description="Polar residues" evidence="5">
    <location>
        <begin position="752"/>
        <end position="790"/>
    </location>
</feature>
<feature type="region of interest" description="Disordered" evidence="5">
    <location>
        <begin position="435"/>
        <end position="455"/>
    </location>
</feature>
<dbReference type="Pfam" id="PF00641">
    <property type="entry name" value="Zn_ribbon_RanBP"/>
    <property type="match status" value="2"/>
</dbReference>
<dbReference type="PANTHER" id="PTHR23111:SF30">
    <property type="entry name" value="ZINC FINGER PROTEIN VAR3, CHLOROPLASTIC"/>
    <property type="match status" value="1"/>
</dbReference>
<organism evidence="7 8">
    <name type="scientific">Tripterygium wilfordii</name>
    <name type="common">Thunder God vine</name>
    <dbReference type="NCBI Taxonomy" id="458696"/>
    <lineage>
        <taxon>Eukaryota</taxon>
        <taxon>Viridiplantae</taxon>
        <taxon>Streptophyta</taxon>
        <taxon>Embryophyta</taxon>
        <taxon>Tracheophyta</taxon>
        <taxon>Spermatophyta</taxon>
        <taxon>Magnoliopsida</taxon>
        <taxon>eudicotyledons</taxon>
        <taxon>Gunneridae</taxon>
        <taxon>Pentapetalae</taxon>
        <taxon>rosids</taxon>
        <taxon>fabids</taxon>
        <taxon>Celastrales</taxon>
        <taxon>Celastraceae</taxon>
        <taxon>Tripterygium</taxon>
    </lineage>
</organism>
<dbReference type="PROSITE" id="PS50199">
    <property type="entry name" value="ZF_RANBP2_2"/>
    <property type="match status" value="2"/>
</dbReference>
<reference evidence="7 8" key="1">
    <citation type="journal article" date="2020" name="Nat. Commun.">
        <title>Genome of Tripterygium wilfordii and identification of cytochrome P450 involved in triptolide biosynthesis.</title>
        <authorList>
            <person name="Tu L."/>
            <person name="Su P."/>
            <person name="Zhang Z."/>
            <person name="Gao L."/>
            <person name="Wang J."/>
            <person name="Hu T."/>
            <person name="Zhou J."/>
            <person name="Zhang Y."/>
            <person name="Zhao Y."/>
            <person name="Liu Y."/>
            <person name="Song Y."/>
            <person name="Tong Y."/>
            <person name="Lu Y."/>
            <person name="Yang J."/>
            <person name="Xu C."/>
            <person name="Jia M."/>
            <person name="Peters R.J."/>
            <person name="Huang L."/>
            <person name="Gao W."/>
        </authorList>
    </citation>
    <scope>NUCLEOTIDE SEQUENCE [LARGE SCALE GENOMIC DNA]</scope>
    <source>
        <strain evidence="8">cv. XIE 37</strain>
        <tissue evidence="7">Leaf</tissue>
    </source>
</reference>
<dbReference type="GO" id="GO:0008270">
    <property type="term" value="F:zinc ion binding"/>
    <property type="evidence" value="ECO:0007669"/>
    <property type="project" value="UniProtKB-KW"/>
</dbReference>
<dbReference type="AlphaFoldDB" id="A0A7J7BVA0"/>
<name>A0A7J7BVA0_TRIWF</name>
<evidence type="ECO:0000259" key="6">
    <source>
        <dbReference type="PROSITE" id="PS50199"/>
    </source>
</evidence>
<keyword evidence="2 4" id="KW-0863">Zinc-finger</keyword>
<dbReference type="FunCoup" id="A0A7J7BVA0">
    <property type="interactions" value="1715"/>
</dbReference>
<evidence type="ECO:0000313" key="7">
    <source>
        <dbReference type="EMBL" id="KAF5725758.1"/>
    </source>
</evidence>
<dbReference type="InterPro" id="IPR036443">
    <property type="entry name" value="Znf_RanBP2_sf"/>
</dbReference>
<feature type="domain" description="RanBP2-type" evidence="6">
    <location>
        <begin position="307"/>
        <end position="336"/>
    </location>
</feature>
<comment type="caution">
    <text evidence="7">The sequence shown here is derived from an EMBL/GenBank/DDBJ whole genome shotgun (WGS) entry which is preliminary data.</text>
</comment>
<dbReference type="OrthoDB" id="448399at2759"/>
<dbReference type="PROSITE" id="PS01358">
    <property type="entry name" value="ZF_RANBP2_1"/>
    <property type="match status" value="2"/>
</dbReference>